<feature type="compositionally biased region" description="Polar residues" evidence="1">
    <location>
        <begin position="71"/>
        <end position="86"/>
    </location>
</feature>
<sequence>MTNLYGKTFFNQKRQKFASYAAEALPSNKATIQRNGYNTSSSTIVSSDTRPMPNYHGSSAEEASPSNEASLQRNGYNTNYPESLQKSNYHGSSIEGSSSSNETSIQRNGYNTKFPMIIDTCQKPKYHGNYRREIFPRYNQVERLRRKRTIKDIITELIINYKQEYMVFPTLERNIRCLSFFKTLLENADGDFHNLPRTIIYTSSYLQAQRLAVHLKEKCGIPCGVGSSNTTKAELLPIFQQCFVKETPILIFESREFKERVDNVDLVVNFSLPSTIEEYARRLDSLVHKNCLTFVTCDEDRQFLRKISDIVEANGYVPPRSLTEVFTFYGGNFERYIKEFQVKDSWIDLLDEN</sequence>
<dbReference type="WBParaSite" id="PDA_v2.g10771.t1">
    <property type="protein sequence ID" value="PDA_v2.g10771.t1"/>
    <property type="gene ID" value="PDA_v2.g10771"/>
</dbReference>
<accession>A0A914NZ75</accession>
<dbReference type="Proteomes" id="UP000887578">
    <property type="component" value="Unplaced"/>
</dbReference>
<dbReference type="SUPFAM" id="SSF52540">
    <property type="entry name" value="P-loop containing nucleoside triphosphate hydrolases"/>
    <property type="match status" value="1"/>
</dbReference>
<name>A0A914NZ75_9BILA</name>
<keyword evidence="2" id="KW-1185">Reference proteome</keyword>
<proteinExistence type="predicted"/>
<reference evidence="3" key="1">
    <citation type="submission" date="2022-11" db="UniProtKB">
        <authorList>
            <consortium name="WormBaseParasite"/>
        </authorList>
    </citation>
    <scope>IDENTIFICATION</scope>
</reference>
<evidence type="ECO:0000313" key="3">
    <source>
        <dbReference type="WBParaSite" id="PDA_v2.g10771.t1"/>
    </source>
</evidence>
<feature type="compositionally biased region" description="Low complexity" evidence="1">
    <location>
        <begin position="58"/>
        <end position="70"/>
    </location>
</feature>
<dbReference type="InterPro" id="IPR027417">
    <property type="entry name" value="P-loop_NTPase"/>
</dbReference>
<evidence type="ECO:0000256" key="1">
    <source>
        <dbReference type="SAM" id="MobiDB-lite"/>
    </source>
</evidence>
<feature type="compositionally biased region" description="Polar residues" evidence="1">
    <location>
        <begin position="33"/>
        <end position="49"/>
    </location>
</feature>
<feature type="compositionally biased region" description="Low complexity" evidence="1">
    <location>
        <begin position="87"/>
        <end position="105"/>
    </location>
</feature>
<dbReference type="Gene3D" id="3.40.50.300">
    <property type="entry name" value="P-loop containing nucleotide triphosphate hydrolases"/>
    <property type="match status" value="1"/>
</dbReference>
<evidence type="ECO:0000313" key="2">
    <source>
        <dbReference type="Proteomes" id="UP000887578"/>
    </source>
</evidence>
<protein>
    <submittedName>
        <fullName evidence="3">Helicase C-terminal domain-containing protein</fullName>
    </submittedName>
</protein>
<organism evidence="2 3">
    <name type="scientific">Panagrolaimus davidi</name>
    <dbReference type="NCBI Taxonomy" id="227884"/>
    <lineage>
        <taxon>Eukaryota</taxon>
        <taxon>Metazoa</taxon>
        <taxon>Ecdysozoa</taxon>
        <taxon>Nematoda</taxon>
        <taxon>Chromadorea</taxon>
        <taxon>Rhabditida</taxon>
        <taxon>Tylenchina</taxon>
        <taxon>Panagrolaimomorpha</taxon>
        <taxon>Panagrolaimoidea</taxon>
        <taxon>Panagrolaimidae</taxon>
        <taxon>Panagrolaimus</taxon>
    </lineage>
</organism>
<dbReference type="AlphaFoldDB" id="A0A914NZ75"/>
<feature type="region of interest" description="Disordered" evidence="1">
    <location>
        <begin position="33"/>
        <end position="106"/>
    </location>
</feature>